<protein>
    <submittedName>
        <fullName evidence="3">Uncharacterized protein</fullName>
    </submittedName>
</protein>
<name>A0A0L1J7A8_ASPN3</name>
<feature type="coiled-coil region" evidence="1">
    <location>
        <begin position="298"/>
        <end position="335"/>
    </location>
</feature>
<organism evidence="3 4">
    <name type="scientific">Aspergillus nomiae NRRL (strain ATCC 15546 / NRRL 13137 / CBS 260.88 / M93)</name>
    <dbReference type="NCBI Taxonomy" id="1509407"/>
    <lineage>
        <taxon>Eukaryota</taxon>
        <taxon>Fungi</taxon>
        <taxon>Dikarya</taxon>
        <taxon>Ascomycota</taxon>
        <taxon>Pezizomycotina</taxon>
        <taxon>Eurotiomycetes</taxon>
        <taxon>Eurotiomycetidae</taxon>
        <taxon>Eurotiales</taxon>
        <taxon>Aspergillaceae</taxon>
        <taxon>Aspergillus</taxon>
        <taxon>Aspergillus subgen. Circumdati</taxon>
    </lineage>
</organism>
<keyword evidence="1" id="KW-0175">Coiled coil</keyword>
<feature type="coiled-coil region" evidence="1">
    <location>
        <begin position="220"/>
        <end position="247"/>
    </location>
</feature>
<dbReference type="Gene3D" id="1.20.1170.10">
    <property type="match status" value="1"/>
</dbReference>
<dbReference type="Proteomes" id="UP000037505">
    <property type="component" value="Unassembled WGS sequence"/>
</dbReference>
<dbReference type="RefSeq" id="XP_015408550.1">
    <property type="nucleotide sequence ID" value="XM_015548884.1"/>
</dbReference>
<dbReference type="AlphaFoldDB" id="A0A0L1J7A8"/>
<dbReference type="EMBL" id="JNOM01000075">
    <property type="protein sequence ID" value="KNG87627.1"/>
    <property type="molecule type" value="Genomic_DNA"/>
</dbReference>
<accession>A0A0L1J7A8</accession>
<dbReference type="GeneID" id="26805431"/>
<evidence type="ECO:0000256" key="1">
    <source>
        <dbReference type="SAM" id="Coils"/>
    </source>
</evidence>
<evidence type="ECO:0000256" key="2">
    <source>
        <dbReference type="SAM" id="Phobius"/>
    </source>
</evidence>
<gene>
    <name evidence="3" type="ORF">ANOM_003627</name>
</gene>
<keyword evidence="4" id="KW-1185">Reference proteome</keyword>
<dbReference type="OrthoDB" id="4961018at2759"/>
<proteinExistence type="predicted"/>
<keyword evidence="2" id="KW-0472">Membrane</keyword>
<comment type="caution">
    <text evidence="3">The sequence shown here is derived from an EMBL/GenBank/DDBJ whole genome shotgun (WGS) entry which is preliminary data.</text>
</comment>
<evidence type="ECO:0000313" key="3">
    <source>
        <dbReference type="EMBL" id="KNG87627.1"/>
    </source>
</evidence>
<evidence type="ECO:0000313" key="4">
    <source>
        <dbReference type="Proteomes" id="UP000037505"/>
    </source>
</evidence>
<reference evidence="3 4" key="1">
    <citation type="submission" date="2014-06" db="EMBL/GenBank/DDBJ databases">
        <title>The Genome of the Aflatoxigenic Filamentous Fungus Aspergillus nomius.</title>
        <authorList>
            <person name="Moore M.G."/>
            <person name="Shannon B.M."/>
            <person name="Brian M.M."/>
        </authorList>
    </citation>
    <scope>NUCLEOTIDE SEQUENCE [LARGE SCALE GENOMIC DNA]</scope>
    <source>
        <strain evidence="3 4">NRRL 13137</strain>
    </source>
</reference>
<feature type="non-terminal residue" evidence="3">
    <location>
        <position position="402"/>
    </location>
</feature>
<keyword evidence="2" id="KW-1133">Transmembrane helix</keyword>
<keyword evidence="2" id="KW-0812">Transmembrane</keyword>
<feature type="transmembrane region" description="Helical" evidence="2">
    <location>
        <begin position="275"/>
        <end position="298"/>
    </location>
</feature>
<sequence length="402" mass="43742">MSFLPAYTADSSPPSYDEVAGKLEGLLGSNPTVEKALEAARTLSDVEINVLTSGYEDHYPLQTEQQKADFTVGAGQHLSSNEGQDRMAQAGTAASQAAIDIDSRLIDIQKKLAVIDQKYNKGFADTVAGIRQNYNQVLQDSRSLAADISQNGKSFDAIIVEYCADSSIAVEDRKSKVKSFISNTNSFEATAQDIQQRFSDIGTKFSSFVDTYSSWAKDKEGELTEQIKELEKDILELNQKLNTIEAAQKSMAAVAGAAIPIATALGTVFEPVKPLILIGGLITAVAALGASLGLLIAAERVQNQINQKASEKEDLEKELENIRNARQELQGMQQSGLLSFQACLDVLPQYWNSTIQDARSIHDWLEKGAEATARPVYMSLNVDKGIKSYHSTAAYLDKYSHG</sequence>